<reference evidence="2 3" key="1">
    <citation type="journal article" date="2019" name="Sci. Rep.">
        <title>Orb-weaving spider Araneus ventricosus genome elucidates the spidroin gene catalogue.</title>
        <authorList>
            <person name="Kono N."/>
            <person name="Nakamura H."/>
            <person name="Ohtoshi R."/>
            <person name="Moran D.A.P."/>
            <person name="Shinohara A."/>
            <person name="Yoshida Y."/>
            <person name="Fujiwara M."/>
            <person name="Mori M."/>
            <person name="Tomita M."/>
            <person name="Arakawa K."/>
        </authorList>
    </citation>
    <scope>NUCLEOTIDE SEQUENCE [LARGE SCALE GENOMIC DNA]</scope>
</reference>
<feature type="chain" id="PRO_5021424886" description="TIL domain-containing protein" evidence="1">
    <location>
        <begin position="19"/>
        <end position="99"/>
    </location>
</feature>
<comment type="caution">
    <text evidence="2">The sequence shown here is derived from an EMBL/GenBank/DDBJ whole genome shotgun (WGS) entry which is preliminary data.</text>
</comment>
<dbReference type="EMBL" id="BGPR01000389">
    <property type="protein sequence ID" value="GBM17463.1"/>
    <property type="molecule type" value="Genomic_DNA"/>
</dbReference>
<name>A0A4Y2DKZ3_ARAVE</name>
<dbReference type="Proteomes" id="UP000499080">
    <property type="component" value="Unassembled WGS sequence"/>
</dbReference>
<keyword evidence="3" id="KW-1185">Reference proteome</keyword>
<dbReference type="AlphaFoldDB" id="A0A4Y2DKZ3"/>
<sequence>MKIFPVLLCLVLLGVSQAQIKIRPISENFFKQHGIETDCRGNTTFGPFSFCGMRCDTLQNPSRDCDRPSQLGCKCKRGFIPLSSNLNPLRCVRLYDCPA</sequence>
<proteinExistence type="predicted"/>
<feature type="signal peptide" evidence="1">
    <location>
        <begin position="1"/>
        <end position="18"/>
    </location>
</feature>
<accession>A0A4Y2DKZ3</accession>
<dbReference type="SUPFAM" id="SSF57567">
    <property type="entry name" value="Serine protease inhibitors"/>
    <property type="match status" value="1"/>
</dbReference>
<gene>
    <name evidence="2" type="ORF">AVEN_193759_1</name>
</gene>
<dbReference type="OrthoDB" id="6425492at2759"/>
<keyword evidence="1" id="KW-0732">Signal</keyword>
<evidence type="ECO:0000313" key="3">
    <source>
        <dbReference type="Proteomes" id="UP000499080"/>
    </source>
</evidence>
<dbReference type="InterPro" id="IPR036084">
    <property type="entry name" value="Ser_inhib-like_sf"/>
</dbReference>
<protein>
    <recommendedName>
        <fullName evidence="4">TIL domain-containing protein</fullName>
    </recommendedName>
</protein>
<organism evidence="2 3">
    <name type="scientific">Araneus ventricosus</name>
    <name type="common">Orbweaver spider</name>
    <name type="synonym">Epeira ventricosa</name>
    <dbReference type="NCBI Taxonomy" id="182803"/>
    <lineage>
        <taxon>Eukaryota</taxon>
        <taxon>Metazoa</taxon>
        <taxon>Ecdysozoa</taxon>
        <taxon>Arthropoda</taxon>
        <taxon>Chelicerata</taxon>
        <taxon>Arachnida</taxon>
        <taxon>Araneae</taxon>
        <taxon>Araneomorphae</taxon>
        <taxon>Entelegynae</taxon>
        <taxon>Araneoidea</taxon>
        <taxon>Araneidae</taxon>
        <taxon>Araneus</taxon>
    </lineage>
</organism>
<evidence type="ECO:0000256" key="1">
    <source>
        <dbReference type="SAM" id="SignalP"/>
    </source>
</evidence>
<evidence type="ECO:0000313" key="2">
    <source>
        <dbReference type="EMBL" id="GBM17463.1"/>
    </source>
</evidence>
<evidence type="ECO:0008006" key="4">
    <source>
        <dbReference type="Google" id="ProtNLM"/>
    </source>
</evidence>